<dbReference type="Proteomes" id="UP001295794">
    <property type="component" value="Unassembled WGS sequence"/>
</dbReference>
<dbReference type="InterPro" id="IPR036397">
    <property type="entry name" value="RNaseH_sf"/>
</dbReference>
<proteinExistence type="predicted"/>
<dbReference type="Pfam" id="PF13358">
    <property type="entry name" value="DDE_3"/>
    <property type="match status" value="1"/>
</dbReference>
<accession>A0AAD2HXR2</accession>
<keyword evidence="3" id="KW-1185">Reference proteome</keyword>
<protein>
    <recommendedName>
        <fullName evidence="1">Tc1-like transposase DDE domain-containing protein</fullName>
    </recommendedName>
</protein>
<name>A0AAD2HXR2_9AGAR</name>
<dbReference type="GO" id="GO:0003676">
    <property type="term" value="F:nucleic acid binding"/>
    <property type="evidence" value="ECO:0007669"/>
    <property type="project" value="InterPro"/>
</dbReference>
<dbReference type="Gene3D" id="3.30.420.10">
    <property type="entry name" value="Ribonuclease H-like superfamily/Ribonuclease H"/>
    <property type="match status" value="1"/>
</dbReference>
<feature type="domain" description="Tc1-like transposase DDE" evidence="1">
    <location>
        <begin position="61"/>
        <end position="177"/>
    </location>
</feature>
<sequence length="225" mass="26620">MQRENMYNTFKAWTDQDVFDAGVMIISDKTKMMLGSSDGRCWCRRRRGEGAMDIHQVQVEERHGKFNFKINVWGAIGPRGVSELVLIEGNLTAVQYMTILEHALIPLYNDYKSCPHSFLYFQQDNDLKHTSKLAKQWLKDNNINVFPWPAKSPDMSTIENGWAELKHRVRSHPRYNEIRTPAELFEVAKQVWNSETFCQYVIHLYKSFPCRLEQLKENNFYWINY</sequence>
<reference evidence="2" key="1">
    <citation type="submission" date="2023-11" db="EMBL/GenBank/DDBJ databases">
        <authorList>
            <person name="De Vega J J."/>
            <person name="De Vega J J."/>
        </authorList>
    </citation>
    <scope>NUCLEOTIDE SEQUENCE</scope>
</reference>
<dbReference type="AlphaFoldDB" id="A0AAD2HXR2"/>
<dbReference type="InterPro" id="IPR038717">
    <property type="entry name" value="Tc1-like_DDE_dom"/>
</dbReference>
<evidence type="ECO:0000259" key="1">
    <source>
        <dbReference type="Pfam" id="PF13358"/>
    </source>
</evidence>
<organism evidence="2 3">
    <name type="scientific">Mycena citricolor</name>
    <dbReference type="NCBI Taxonomy" id="2018698"/>
    <lineage>
        <taxon>Eukaryota</taxon>
        <taxon>Fungi</taxon>
        <taxon>Dikarya</taxon>
        <taxon>Basidiomycota</taxon>
        <taxon>Agaricomycotina</taxon>
        <taxon>Agaricomycetes</taxon>
        <taxon>Agaricomycetidae</taxon>
        <taxon>Agaricales</taxon>
        <taxon>Marasmiineae</taxon>
        <taxon>Mycenaceae</taxon>
        <taxon>Mycena</taxon>
    </lineage>
</organism>
<evidence type="ECO:0000313" key="3">
    <source>
        <dbReference type="Proteomes" id="UP001295794"/>
    </source>
</evidence>
<comment type="caution">
    <text evidence="2">The sequence shown here is derived from an EMBL/GenBank/DDBJ whole genome shotgun (WGS) entry which is preliminary data.</text>
</comment>
<gene>
    <name evidence="2" type="ORF">MYCIT1_LOCUS33696</name>
</gene>
<dbReference type="EMBL" id="CAVNYO010000448">
    <property type="protein sequence ID" value="CAK5282167.1"/>
    <property type="molecule type" value="Genomic_DNA"/>
</dbReference>
<evidence type="ECO:0000313" key="2">
    <source>
        <dbReference type="EMBL" id="CAK5282167.1"/>
    </source>
</evidence>